<dbReference type="Pfam" id="PF14337">
    <property type="entry name" value="Abi_alpha"/>
    <property type="match status" value="1"/>
</dbReference>
<organism evidence="1 2">
    <name type="scientific">Exilibacterium tricleocarpae</name>
    <dbReference type="NCBI Taxonomy" id="2591008"/>
    <lineage>
        <taxon>Bacteria</taxon>
        <taxon>Pseudomonadati</taxon>
        <taxon>Pseudomonadota</taxon>
        <taxon>Gammaproteobacteria</taxon>
        <taxon>Cellvibrionales</taxon>
        <taxon>Cellvibrionaceae</taxon>
        <taxon>Exilibacterium</taxon>
    </lineage>
</organism>
<dbReference type="AlphaFoldDB" id="A0A545SLG2"/>
<name>A0A545SLG2_9GAMM</name>
<gene>
    <name evidence="1" type="ORF">FKG94_28030</name>
</gene>
<evidence type="ECO:0000313" key="1">
    <source>
        <dbReference type="EMBL" id="TQV65819.1"/>
    </source>
</evidence>
<evidence type="ECO:0000313" key="2">
    <source>
        <dbReference type="Proteomes" id="UP000319732"/>
    </source>
</evidence>
<reference evidence="1 2" key="1">
    <citation type="submission" date="2019-06" db="EMBL/GenBank/DDBJ databases">
        <title>Whole genome sequence for Cellvibrionaceae sp. R142.</title>
        <authorList>
            <person name="Wang G."/>
        </authorList>
    </citation>
    <scope>NUCLEOTIDE SEQUENCE [LARGE SCALE GENOMIC DNA]</scope>
    <source>
        <strain evidence="1 2">R142</strain>
    </source>
</reference>
<protein>
    <submittedName>
        <fullName evidence="1">DUF4393 domain-containing protein</fullName>
    </submittedName>
</protein>
<dbReference type="InterPro" id="IPR025506">
    <property type="entry name" value="Abi_alpha"/>
</dbReference>
<keyword evidence="2" id="KW-1185">Reference proteome</keyword>
<dbReference type="Proteomes" id="UP000319732">
    <property type="component" value="Unassembled WGS sequence"/>
</dbReference>
<comment type="caution">
    <text evidence="1">The sequence shown here is derived from an EMBL/GenBank/DDBJ whole genome shotgun (WGS) entry which is preliminary data.</text>
</comment>
<sequence>MSEELESIKETAKATQEVAKTASKAIDAGREMGGFVSRFISGPLEQGVGIIEDKLKYIRWERQQRLIRRAEEFLKNKGLPNPDNPIPLKNAVPLLEYATLEEDDDLQDLWAYLLVNGSNISTGINIERSFIEILSQISSLEARILKAVYALPFEETRHAGVVTQHLPEYALAAEEKPETPYEEPSHEVKMGLANLARISCLKLSLTWGGGEIFTQINPTLIGKEFVLACSS</sequence>
<proteinExistence type="predicted"/>
<dbReference type="EMBL" id="VHSG01000050">
    <property type="protein sequence ID" value="TQV65819.1"/>
    <property type="molecule type" value="Genomic_DNA"/>
</dbReference>
<accession>A0A545SLG2</accession>
<dbReference type="OrthoDB" id="7301451at2"/>
<dbReference type="RefSeq" id="WP_142930268.1">
    <property type="nucleotide sequence ID" value="NZ_ML660125.1"/>
</dbReference>